<comment type="caution">
    <text evidence="10">The sequence shown here is derived from an EMBL/GenBank/DDBJ whole genome shotgun (WGS) entry which is preliminary data.</text>
</comment>
<feature type="transmembrane region" description="Helical" evidence="9">
    <location>
        <begin position="139"/>
        <end position="158"/>
    </location>
</feature>
<dbReference type="EC" id="2.7.8.35" evidence="10"/>
<evidence type="ECO:0000313" key="10">
    <source>
        <dbReference type="EMBL" id="KFJ04165.1"/>
    </source>
</evidence>
<dbReference type="GO" id="GO:0009103">
    <property type="term" value="P:lipopolysaccharide biosynthetic process"/>
    <property type="evidence" value="ECO:0007669"/>
    <property type="project" value="TreeGrafter"/>
</dbReference>
<feature type="transmembrane region" description="Helical" evidence="9">
    <location>
        <begin position="191"/>
        <end position="214"/>
    </location>
</feature>
<feature type="transmembrane region" description="Helical" evidence="9">
    <location>
        <begin position="310"/>
        <end position="332"/>
    </location>
</feature>
<evidence type="ECO:0000256" key="2">
    <source>
        <dbReference type="ARBA" id="ARBA00022475"/>
    </source>
</evidence>
<dbReference type="GO" id="GO:0016757">
    <property type="term" value="F:glycosyltransferase activity"/>
    <property type="evidence" value="ECO:0007669"/>
    <property type="project" value="UniProtKB-KW"/>
</dbReference>
<reference evidence="10 11" key="1">
    <citation type="submission" date="2014-03" db="EMBL/GenBank/DDBJ databases">
        <title>Genomics of Bifidobacteria.</title>
        <authorList>
            <person name="Ventura M."/>
            <person name="Milani C."/>
            <person name="Lugli G.A."/>
        </authorList>
    </citation>
    <scope>NUCLEOTIDE SEQUENCE [LARGE SCALE GENOMIC DNA]</scope>
    <source>
        <strain evidence="10 11">LMG 11597</strain>
    </source>
</reference>
<proteinExistence type="predicted"/>
<evidence type="ECO:0000256" key="3">
    <source>
        <dbReference type="ARBA" id="ARBA00022679"/>
    </source>
</evidence>
<accession>A0A087E8R4</accession>
<dbReference type="InterPro" id="IPR000715">
    <property type="entry name" value="Glycosyl_transferase_4"/>
</dbReference>
<keyword evidence="5 9" id="KW-1133">Transmembrane helix</keyword>
<evidence type="ECO:0000256" key="8">
    <source>
        <dbReference type="SAM" id="MobiDB-lite"/>
    </source>
</evidence>
<dbReference type="Pfam" id="PF00953">
    <property type="entry name" value="Glycos_transf_4"/>
    <property type="match status" value="1"/>
</dbReference>
<keyword evidence="3 10" id="KW-0808">Transferase</keyword>
<feature type="binding site" evidence="7">
    <location>
        <position position="223"/>
    </location>
    <ligand>
        <name>Mg(2+)</name>
        <dbReference type="ChEBI" id="CHEBI:18420"/>
    </ligand>
</feature>
<feature type="region of interest" description="Disordered" evidence="8">
    <location>
        <begin position="414"/>
        <end position="454"/>
    </location>
</feature>
<feature type="transmembrane region" description="Helical" evidence="9">
    <location>
        <begin position="165"/>
        <end position="185"/>
    </location>
</feature>
<evidence type="ECO:0000313" key="11">
    <source>
        <dbReference type="Proteomes" id="UP000029055"/>
    </source>
</evidence>
<dbReference type="EMBL" id="JGZR01000005">
    <property type="protein sequence ID" value="KFJ04165.1"/>
    <property type="molecule type" value="Genomic_DNA"/>
</dbReference>
<comment type="subcellular location">
    <subcellularLocation>
        <location evidence="1">Cell membrane</location>
        <topology evidence="1">Multi-pass membrane protein</topology>
    </subcellularLocation>
</comment>
<keyword evidence="2" id="KW-1003">Cell membrane</keyword>
<keyword evidence="6 9" id="KW-0472">Membrane</keyword>
<evidence type="ECO:0000256" key="6">
    <source>
        <dbReference type="ARBA" id="ARBA00023136"/>
    </source>
</evidence>
<comment type="cofactor">
    <cofactor evidence="7">
        <name>Mg(2+)</name>
        <dbReference type="ChEBI" id="CHEBI:18420"/>
    </cofactor>
</comment>
<keyword evidence="10" id="KW-0328">Glycosyltransferase</keyword>
<sequence length="454" mass="48552">MRVYLFIAAVAGGVTWLVTPLVRHLSIRAGAVGEVRARDVHTMPTPRMGGVGMLIGFATALMFASRIPFISGLFVNSHQAWVILAGAVLICLLGVADDLWDLDWMLKLAGQLLISVFVAWGGLQIISLPLGSLVTASPMISMAITAFLIVASINAVNFVDGLDALASGIVAIGGIAFAIYSYILARSSPNYASMATLLDVALVGICVGFILHNWHPAKLFMGDSGSMLLGYLITCASIVMTGHLDPASVHTSVYLPAFMPILLPVLVLFLPVLDMILAIVRRLSKGQSPMHPDRMHLHHRMLRIGHSVQGAVLILWGWAALISFGSIMILFFRVRYVVIGMIAASLILTVFTMLPYFLRRLQERGDFRGGSRAPEHARRAGEHAAAEERPAAADANAAAAQDADVAKTIEAPHHIESEFGARGNQSEPDNADAGHASLMHPSSAGIPPKDPLTA</sequence>
<dbReference type="GO" id="GO:0044038">
    <property type="term" value="P:cell wall macromolecule biosynthetic process"/>
    <property type="evidence" value="ECO:0007669"/>
    <property type="project" value="TreeGrafter"/>
</dbReference>
<dbReference type="eggNOG" id="COG0472">
    <property type="taxonomic scope" value="Bacteria"/>
</dbReference>
<evidence type="ECO:0000256" key="9">
    <source>
        <dbReference type="SAM" id="Phobius"/>
    </source>
</evidence>
<dbReference type="PANTHER" id="PTHR22926:SF3">
    <property type="entry name" value="UNDECAPRENYL-PHOSPHATE ALPHA-N-ACETYLGLUCOSAMINYL 1-PHOSPHATE TRANSFERASE"/>
    <property type="match status" value="1"/>
</dbReference>
<name>A0A087E8R4_9BIFI</name>
<dbReference type="GO" id="GO:0005886">
    <property type="term" value="C:plasma membrane"/>
    <property type="evidence" value="ECO:0007669"/>
    <property type="project" value="UniProtKB-SubCell"/>
</dbReference>
<evidence type="ECO:0000256" key="7">
    <source>
        <dbReference type="PIRSR" id="PIRSR600715-1"/>
    </source>
</evidence>
<feature type="transmembrane region" description="Helical" evidence="9">
    <location>
        <begin position="81"/>
        <end position="100"/>
    </location>
</feature>
<feature type="transmembrane region" description="Helical" evidence="9">
    <location>
        <begin position="112"/>
        <end position="133"/>
    </location>
</feature>
<keyword evidence="4 9" id="KW-0812">Transmembrane</keyword>
<dbReference type="GO" id="GO:0016780">
    <property type="term" value="F:phosphotransferase activity, for other substituted phosphate groups"/>
    <property type="evidence" value="ECO:0007669"/>
    <property type="project" value="InterPro"/>
</dbReference>
<evidence type="ECO:0000256" key="5">
    <source>
        <dbReference type="ARBA" id="ARBA00022989"/>
    </source>
</evidence>
<dbReference type="CDD" id="cd06853">
    <property type="entry name" value="GT_WecA_like"/>
    <property type="match status" value="1"/>
</dbReference>
<gene>
    <name evidence="10" type="ORF">BISU_1203</name>
</gene>
<dbReference type="GO" id="GO:0071555">
    <property type="term" value="P:cell wall organization"/>
    <property type="evidence" value="ECO:0007669"/>
    <property type="project" value="TreeGrafter"/>
</dbReference>
<organism evidence="10 11">
    <name type="scientific">Bifidobacterium subtile</name>
    <dbReference type="NCBI Taxonomy" id="77635"/>
    <lineage>
        <taxon>Bacteria</taxon>
        <taxon>Bacillati</taxon>
        <taxon>Actinomycetota</taxon>
        <taxon>Actinomycetes</taxon>
        <taxon>Bifidobacteriales</taxon>
        <taxon>Bifidobacteriaceae</taxon>
        <taxon>Bifidobacterium</taxon>
    </lineage>
</organism>
<keyword evidence="7" id="KW-0460">Magnesium</keyword>
<feature type="compositionally biased region" description="Basic and acidic residues" evidence="8">
    <location>
        <begin position="368"/>
        <end position="391"/>
    </location>
</feature>
<protein>
    <submittedName>
        <fullName evidence="10">Undecaprenyl-phosphate alpha-N-acetylglucosaminyltransferase</fullName>
        <ecNumber evidence="10">2.7.8.35</ecNumber>
    </submittedName>
</protein>
<evidence type="ECO:0000256" key="1">
    <source>
        <dbReference type="ARBA" id="ARBA00004651"/>
    </source>
</evidence>
<feature type="transmembrane region" description="Helical" evidence="9">
    <location>
        <begin position="226"/>
        <end position="244"/>
    </location>
</feature>
<dbReference type="GO" id="GO:0046872">
    <property type="term" value="F:metal ion binding"/>
    <property type="evidence" value="ECO:0007669"/>
    <property type="project" value="UniProtKB-KW"/>
</dbReference>
<feature type="transmembrane region" description="Helical" evidence="9">
    <location>
        <begin position="256"/>
        <end position="280"/>
    </location>
</feature>
<keyword evidence="7" id="KW-0479">Metal-binding</keyword>
<evidence type="ECO:0000256" key="4">
    <source>
        <dbReference type="ARBA" id="ARBA00022692"/>
    </source>
</evidence>
<dbReference type="STRING" id="77635.BISU_1203"/>
<dbReference type="AlphaFoldDB" id="A0A087E8R4"/>
<keyword evidence="11" id="KW-1185">Reference proteome</keyword>
<feature type="binding site" evidence="7">
    <location>
        <position position="157"/>
    </location>
    <ligand>
        <name>Mg(2+)</name>
        <dbReference type="ChEBI" id="CHEBI:18420"/>
    </ligand>
</feature>
<dbReference type="Proteomes" id="UP000029055">
    <property type="component" value="Unassembled WGS sequence"/>
</dbReference>
<dbReference type="PANTHER" id="PTHR22926">
    <property type="entry name" value="PHOSPHO-N-ACETYLMURAMOYL-PENTAPEPTIDE-TRANSFERASE"/>
    <property type="match status" value="1"/>
</dbReference>
<feature type="region of interest" description="Disordered" evidence="8">
    <location>
        <begin position="368"/>
        <end position="397"/>
    </location>
</feature>
<feature type="transmembrane region" description="Helical" evidence="9">
    <location>
        <begin position="338"/>
        <end position="358"/>
    </location>
</feature>
<feature type="transmembrane region" description="Helical" evidence="9">
    <location>
        <begin position="48"/>
        <end position="69"/>
    </location>
</feature>
<feature type="transmembrane region" description="Helical" evidence="9">
    <location>
        <begin position="6"/>
        <end position="27"/>
    </location>
</feature>